<keyword evidence="5 7" id="KW-0472">Membrane</keyword>
<dbReference type="GO" id="GO:0000271">
    <property type="term" value="P:polysaccharide biosynthetic process"/>
    <property type="evidence" value="ECO:0007669"/>
    <property type="project" value="InterPro"/>
</dbReference>
<dbReference type="InterPro" id="IPR051401">
    <property type="entry name" value="GtrA_CellWall_Glycosyl"/>
</dbReference>
<dbReference type="PANTHER" id="PTHR38459:SF1">
    <property type="entry name" value="PROPHAGE BACTOPRENOL-LINKED GLUCOSE TRANSLOCASE HOMOLOG"/>
    <property type="match status" value="1"/>
</dbReference>
<comment type="similarity">
    <text evidence="2">Belongs to the GtrA family.</text>
</comment>
<dbReference type="AlphaFoldDB" id="A0A9D2QG95"/>
<organism evidence="9 10">
    <name type="scientific">Candidatus Corynebacterium faecigallinarum</name>
    <dbReference type="NCBI Taxonomy" id="2838528"/>
    <lineage>
        <taxon>Bacteria</taxon>
        <taxon>Bacillati</taxon>
        <taxon>Actinomycetota</taxon>
        <taxon>Actinomycetes</taxon>
        <taxon>Mycobacteriales</taxon>
        <taxon>Corynebacteriaceae</taxon>
        <taxon>Corynebacterium</taxon>
    </lineage>
</organism>
<dbReference type="PANTHER" id="PTHR38459">
    <property type="entry name" value="PROPHAGE BACTOPRENOL-LINKED GLUCOSE TRANSLOCASE HOMOLOG"/>
    <property type="match status" value="1"/>
</dbReference>
<evidence type="ECO:0000256" key="4">
    <source>
        <dbReference type="ARBA" id="ARBA00022989"/>
    </source>
</evidence>
<comment type="caution">
    <text evidence="9">The sequence shown here is derived from an EMBL/GenBank/DDBJ whole genome shotgun (WGS) entry which is preliminary data.</text>
</comment>
<proteinExistence type="inferred from homology"/>
<dbReference type="GO" id="GO:0005886">
    <property type="term" value="C:plasma membrane"/>
    <property type="evidence" value="ECO:0007669"/>
    <property type="project" value="TreeGrafter"/>
</dbReference>
<gene>
    <name evidence="9" type="ORF">H9751_10375</name>
</gene>
<accession>A0A9D2QG95</accession>
<dbReference type="EMBL" id="DWVP01000023">
    <property type="protein sequence ID" value="HJC85926.1"/>
    <property type="molecule type" value="Genomic_DNA"/>
</dbReference>
<evidence type="ECO:0000256" key="6">
    <source>
        <dbReference type="SAM" id="MobiDB-lite"/>
    </source>
</evidence>
<comment type="subcellular location">
    <subcellularLocation>
        <location evidence="1">Membrane</location>
        <topology evidence="1">Multi-pass membrane protein</topology>
    </subcellularLocation>
</comment>
<dbReference type="InterPro" id="IPR007267">
    <property type="entry name" value="GtrA_DPMS_TM"/>
</dbReference>
<evidence type="ECO:0000256" key="5">
    <source>
        <dbReference type="ARBA" id="ARBA00023136"/>
    </source>
</evidence>
<keyword evidence="3 7" id="KW-0812">Transmembrane</keyword>
<evidence type="ECO:0000256" key="3">
    <source>
        <dbReference type="ARBA" id="ARBA00022692"/>
    </source>
</evidence>
<protein>
    <submittedName>
        <fullName evidence="9">GtrA family protein</fullName>
    </submittedName>
</protein>
<evidence type="ECO:0000256" key="1">
    <source>
        <dbReference type="ARBA" id="ARBA00004141"/>
    </source>
</evidence>
<reference evidence="9" key="2">
    <citation type="submission" date="2021-04" db="EMBL/GenBank/DDBJ databases">
        <authorList>
            <person name="Gilroy R."/>
        </authorList>
    </citation>
    <scope>NUCLEOTIDE SEQUENCE</scope>
    <source>
        <strain evidence="9">ChiHjej13B12-4958</strain>
    </source>
</reference>
<feature type="transmembrane region" description="Helical" evidence="7">
    <location>
        <begin position="181"/>
        <end position="200"/>
    </location>
</feature>
<evidence type="ECO:0000259" key="8">
    <source>
        <dbReference type="Pfam" id="PF04138"/>
    </source>
</evidence>
<evidence type="ECO:0000313" key="10">
    <source>
        <dbReference type="Proteomes" id="UP000823858"/>
    </source>
</evidence>
<evidence type="ECO:0000256" key="7">
    <source>
        <dbReference type="SAM" id="Phobius"/>
    </source>
</evidence>
<name>A0A9D2QG95_9CORY</name>
<dbReference type="Proteomes" id="UP000823858">
    <property type="component" value="Unassembled WGS sequence"/>
</dbReference>
<evidence type="ECO:0000313" key="9">
    <source>
        <dbReference type="EMBL" id="HJC85926.1"/>
    </source>
</evidence>
<feature type="region of interest" description="Disordered" evidence="6">
    <location>
        <begin position="1"/>
        <end position="35"/>
    </location>
</feature>
<feature type="domain" description="GtrA/DPMS transmembrane" evidence="8">
    <location>
        <begin position="53"/>
        <end position="159"/>
    </location>
</feature>
<evidence type="ECO:0000256" key="2">
    <source>
        <dbReference type="ARBA" id="ARBA00009399"/>
    </source>
</evidence>
<keyword evidence="4 7" id="KW-1133">Transmembrane helix</keyword>
<feature type="transmembrane region" description="Helical" evidence="7">
    <location>
        <begin position="138"/>
        <end position="161"/>
    </location>
</feature>
<dbReference type="Pfam" id="PF04138">
    <property type="entry name" value="GtrA_DPMS_TM"/>
    <property type="match status" value="1"/>
</dbReference>
<feature type="transmembrane region" description="Helical" evidence="7">
    <location>
        <begin position="100"/>
        <end position="117"/>
    </location>
</feature>
<reference evidence="9" key="1">
    <citation type="journal article" date="2021" name="PeerJ">
        <title>Extensive microbial diversity within the chicken gut microbiome revealed by metagenomics and culture.</title>
        <authorList>
            <person name="Gilroy R."/>
            <person name="Ravi A."/>
            <person name="Getino M."/>
            <person name="Pursley I."/>
            <person name="Horton D.L."/>
            <person name="Alikhan N.F."/>
            <person name="Baker D."/>
            <person name="Gharbi K."/>
            <person name="Hall N."/>
            <person name="Watson M."/>
            <person name="Adriaenssens E.M."/>
            <person name="Foster-Nyarko E."/>
            <person name="Jarju S."/>
            <person name="Secka A."/>
            <person name="Antonio M."/>
            <person name="Oren A."/>
            <person name="Chaudhuri R.R."/>
            <person name="La Ragione R."/>
            <person name="Hildebrand F."/>
            <person name="Pallen M.J."/>
        </authorList>
    </citation>
    <scope>NUCLEOTIDE SEQUENCE</scope>
    <source>
        <strain evidence="9">ChiHjej13B12-4958</strain>
    </source>
</reference>
<sequence length="241" mass="26470">MDPTHVTDALAERPDSADDNGSAGPAADIVDGGSSAVQRATEHTRRLVRQFTKFGIVGASGVVVNAGVVVVANKATQWLWDHDGHEVFANLLGTNYNIRWYHVFAVLAFVVANLWNFNLNRRWTFRTAGKSSWFKEMFSFMLVGVGGLLVTLLVQTAMINPESPIHLSREFFDGSSGLRDPIYWGNLIGVIVAIPVNFLINKMWTFRAARDHRVITHVTPLPADGSTDASANSGNNSKEDM</sequence>
<feature type="transmembrane region" description="Helical" evidence="7">
    <location>
        <begin position="54"/>
        <end position="80"/>
    </location>
</feature>